<dbReference type="Pfam" id="PF02156">
    <property type="entry name" value="Glyco_hydro_26"/>
    <property type="match status" value="1"/>
</dbReference>
<name>A0A1C9HMU0_RHILT</name>
<evidence type="ECO:0000256" key="1">
    <source>
        <dbReference type="ARBA" id="ARBA00007754"/>
    </source>
</evidence>
<evidence type="ECO:0000259" key="5">
    <source>
        <dbReference type="PROSITE" id="PS51764"/>
    </source>
</evidence>
<feature type="domain" description="GH26" evidence="5">
    <location>
        <begin position="18"/>
        <end position="321"/>
    </location>
</feature>
<evidence type="ECO:0000313" key="6">
    <source>
        <dbReference type="EMBL" id="AOO87970.1"/>
    </source>
</evidence>
<feature type="active site" description="Nucleophile" evidence="4">
    <location>
        <position position="263"/>
    </location>
</feature>
<proteinExistence type="inferred from homology"/>
<accession>A0A1C9HMU0</accession>
<dbReference type="InterPro" id="IPR000805">
    <property type="entry name" value="Glyco_hydro_26"/>
</dbReference>
<keyword evidence="2 4" id="KW-0378">Hydrolase</keyword>
<protein>
    <submittedName>
        <fullName evidence="6">Beta-mannosidase</fullName>
    </submittedName>
</protein>
<feature type="active site" description="Proton donor" evidence="4">
    <location>
        <position position="159"/>
    </location>
</feature>
<dbReference type="Gene3D" id="3.20.20.80">
    <property type="entry name" value="Glycosidases"/>
    <property type="match status" value="1"/>
</dbReference>
<dbReference type="EMBL" id="KX485606">
    <property type="protein sequence ID" value="AOO87970.1"/>
    <property type="molecule type" value="Genomic_DNA"/>
</dbReference>
<keyword evidence="3 4" id="KW-0326">Glycosidase</keyword>
<dbReference type="PANTHER" id="PTHR40079">
    <property type="entry name" value="MANNAN ENDO-1,4-BETA-MANNOSIDASE E-RELATED"/>
    <property type="match status" value="1"/>
</dbReference>
<comment type="similarity">
    <text evidence="1 4">Belongs to the glycosyl hydrolase 26 family.</text>
</comment>
<dbReference type="PANTHER" id="PTHR40079:SF4">
    <property type="entry name" value="GH26 DOMAIN-CONTAINING PROTEIN-RELATED"/>
    <property type="match status" value="1"/>
</dbReference>
<dbReference type="AlphaFoldDB" id="A0A1C9HMU0"/>
<dbReference type="GO" id="GO:0006080">
    <property type="term" value="P:substituted mannan metabolic process"/>
    <property type="evidence" value="ECO:0007669"/>
    <property type="project" value="InterPro"/>
</dbReference>
<dbReference type="InterPro" id="IPR022790">
    <property type="entry name" value="GH26_dom"/>
</dbReference>
<sequence length="321" mass="35651">MSSPSKIAVLSLTGLLLSGVAVLPTALGSFAEGQPLAMTTSSIAPPTKMPVVTKESITFGAYDPHGDLAASPDSKIEHLFLPWEDVDLRTLALADDYAQARGRTLLISVEPWTWSSDWRQTSQELLHSILDGSRDANMAAVCSTAAKLKSPVIIRWGQEMDETDSQFSWSHWQGADYAKAYRRMVEVCKVHLKTAKYMWSPKGNEGLQAFYPGNDVVDLIGLSVFGLQQYDRDKTGKDQTFAAHLAPGYARVAGYGKPIMVAELGYEGDDSYVRNWAESITKRYPQFPALSAVIYFNDREVYPWPDGYGRPDWRVVRESIN</sequence>
<evidence type="ECO:0000256" key="2">
    <source>
        <dbReference type="ARBA" id="ARBA00022801"/>
    </source>
</evidence>
<dbReference type="PROSITE" id="PS51764">
    <property type="entry name" value="GH26"/>
    <property type="match status" value="1"/>
</dbReference>
<reference evidence="6" key="2">
    <citation type="journal article" date="2016" name="Front. Microbiol.">
        <title>The Regulatory Protein RosR Affects Rhizobium leguminosarum bv. trifolii Protein Profiles, Cell Surface Properties, and Symbiosis with Clover.</title>
        <authorList>
            <person name="Rachwal K."/>
            <person name="Boguszewska A."/>
            <person name="Kopcinska J."/>
            <person name="Karas M."/>
            <person name="Tchorzewski M."/>
            <person name="Janczarek M."/>
        </authorList>
    </citation>
    <scope>NUCLEOTIDE SEQUENCE</scope>
    <source>
        <strain evidence="6">Rt24.2</strain>
    </source>
</reference>
<dbReference type="GO" id="GO:0016985">
    <property type="term" value="F:mannan endo-1,4-beta-mannosidase activity"/>
    <property type="evidence" value="ECO:0007669"/>
    <property type="project" value="InterPro"/>
</dbReference>
<reference evidence="6" key="1">
    <citation type="journal article" date="2015" name="BMC Genomics">
        <title>Transcriptome profiling of a Rhizobium leguminosarum bv. trifolii rosR mutant reveals the role of the transcriptional regulator RosR in motility, synthesis of cell-surface components, and other cellular processes.</title>
        <authorList>
            <person name="Rachwal K."/>
            <person name="Matczynska E."/>
            <person name="Janczarek M."/>
        </authorList>
    </citation>
    <scope>NUCLEOTIDE SEQUENCE</scope>
    <source>
        <strain evidence="6">Rt24.2</strain>
    </source>
</reference>
<dbReference type="SUPFAM" id="SSF51445">
    <property type="entry name" value="(Trans)glycosidases"/>
    <property type="match status" value="1"/>
</dbReference>
<dbReference type="InterPro" id="IPR017853">
    <property type="entry name" value="GH"/>
</dbReference>
<evidence type="ECO:0000256" key="4">
    <source>
        <dbReference type="PROSITE-ProRule" id="PRU01100"/>
    </source>
</evidence>
<organism evidence="6">
    <name type="scientific">Rhizobium leguminosarum bv. trifolii</name>
    <dbReference type="NCBI Taxonomy" id="386"/>
    <lineage>
        <taxon>Bacteria</taxon>
        <taxon>Pseudomonadati</taxon>
        <taxon>Pseudomonadota</taxon>
        <taxon>Alphaproteobacteria</taxon>
        <taxon>Hyphomicrobiales</taxon>
        <taxon>Rhizobiaceae</taxon>
        <taxon>Rhizobium/Agrobacterium group</taxon>
        <taxon>Rhizobium</taxon>
    </lineage>
</organism>
<evidence type="ECO:0000256" key="3">
    <source>
        <dbReference type="ARBA" id="ARBA00023295"/>
    </source>
</evidence>